<comment type="caution">
    <text evidence="2">The sequence shown here is derived from an EMBL/GenBank/DDBJ whole genome shotgun (WGS) entry which is preliminary data.</text>
</comment>
<reference evidence="2 3" key="1">
    <citation type="submission" date="2020-08" db="EMBL/GenBank/DDBJ databases">
        <title>Genomic Encyclopedia of Type Strains, Phase IV (KMG-IV): sequencing the most valuable type-strain genomes for metagenomic binning, comparative biology and taxonomic classification.</title>
        <authorList>
            <person name="Goeker M."/>
        </authorList>
    </citation>
    <scope>NUCLEOTIDE SEQUENCE [LARGE SCALE GENOMIC DNA]</scope>
    <source>
        <strain evidence="2 3">DSM 23562</strain>
    </source>
</reference>
<evidence type="ECO:0000256" key="1">
    <source>
        <dbReference type="SAM" id="MobiDB-lite"/>
    </source>
</evidence>
<evidence type="ECO:0000313" key="3">
    <source>
        <dbReference type="Proteomes" id="UP000520814"/>
    </source>
</evidence>
<keyword evidence="3" id="KW-1185">Reference proteome</keyword>
<feature type="region of interest" description="Disordered" evidence="1">
    <location>
        <begin position="100"/>
        <end position="125"/>
    </location>
</feature>
<dbReference type="RefSeq" id="WP_184197334.1">
    <property type="nucleotide sequence ID" value="NZ_JACHGW010000002.1"/>
</dbReference>
<proteinExistence type="predicted"/>
<dbReference type="EMBL" id="JACHGW010000002">
    <property type="protein sequence ID" value="MBB6051118.1"/>
    <property type="molecule type" value="Genomic_DNA"/>
</dbReference>
<protein>
    <submittedName>
        <fullName evidence="2">Uncharacterized protein</fullName>
    </submittedName>
</protein>
<dbReference type="AlphaFoldDB" id="A0A7W9SS84"/>
<accession>A0A7W9SS84</accession>
<name>A0A7W9SS84_ARMRO</name>
<dbReference type="Pfam" id="PF22668">
    <property type="entry name" value="DUF7009"/>
    <property type="match status" value="1"/>
</dbReference>
<evidence type="ECO:0000313" key="2">
    <source>
        <dbReference type="EMBL" id="MBB6051118.1"/>
    </source>
</evidence>
<organism evidence="2 3">
    <name type="scientific">Armatimonas rosea</name>
    <dbReference type="NCBI Taxonomy" id="685828"/>
    <lineage>
        <taxon>Bacteria</taxon>
        <taxon>Bacillati</taxon>
        <taxon>Armatimonadota</taxon>
        <taxon>Armatimonadia</taxon>
        <taxon>Armatimonadales</taxon>
        <taxon>Armatimonadaceae</taxon>
        <taxon>Armatimonas</taxon>
    </lineage>
</organism>
<dbReference type="Proteomes" id="UP000520814">
    <property type="component" value="Unassembled WGS sequence"/>
</dbReference>
<sequence>MKVRWMESSLRLRITPSELAALEQGEPTTLAATFPGGWSVTLQLGEGSGLEAPATGTVVLTLSPDSLATLRQPETEGVYFTSANQSFTYFVEKDFPCLHPRPEPVQEQSETFPAPDGFAERHRTA</sequence>
<gene>
    <name evidence="2" type="ORF">HNQ39_002909</name>
</gene>
<dbReference type="InterPro" id="IPR053825">
    <property type="entry name" value="DUF7009"/>
</dbReference>